<dbReference type="EMBL" id="JH711580">
    <property type="protein sequence ID" value="EIW79891.1"/>
    <property type="molecule type" value="Genomic_DNA"/>
</dbReference>
<dbReference type="OMA" id="WPLYQIT"/>
<dbReference type="KEGG" id="cput:CONPUDRAFT_83137"/>
<reference evidence="5" key="1">
    <citation type="journal article" date="2012" name="Science">
        <title>The Paleozoic origin of enzymatic lignin decomposition reconstructed from 31 fungal genomes.</title>
        <authorList>
            <person name="Floudas D."/>
            <person name="Binder M."/>
            <person name="Riley R."/>
            <person name="Barry K."/>
            <person name="Blanchette R.A."/>
            <person name="Henrissat B."/>
            <person name="Martinez A.T."/>
            <person name="Otillar R."/>
            <person name="Spatafora J.W."/>
            <person name="Yadav J.S."/>
            <person name="Aerts A."/>
            <person name="Benoit I."/>
            <person name="Boyd A."/>
            <person name="Carlson A."/>
            <person name="Copeland A."/>
            <person name="Coutinho P.M."/>
            <person name="de Vries R.P."/>
            <person name="Ferreira P."/>
            <person name="Findley K."/>
            <person name="Foster B."/>
            <person name="Gaskell J."/>
            <person name="Glotzer D."/>
            <person name="Gorecki P."/>
            <person name="Heitman J."/>
            <person name="Hesse C."/>
            <person name="Hori C."/>
            <person name="Igarashi K."/>
            <person name="Jurgens J.A."/>
            <person name="Kallen N."/>
            <person name="Kersten P."/>
            <person name="Kohler A."/>
            <person name="Kuees U."/>
            <person name="Kumar T.K.A."/>
            <person name="Kuo A."/>
            <person name="LaButti K."/>
            <person name="Larrondo L.F."/>
            <person name="Lindquist E."/>
            <person name="Ling A."/>
            <person name="Lombard V."/>
            <person name="Lucas S."/>
            <person name="Lundell T."/>
            <person name="Martin R."/>
            <person name="McLaughlin D.J."/>
            <person name="Morgenstern I."/>
            <person name="Morin E."/>
            <person name="Murat C."/>
            <person name="Nagy L.G."/>
            <person name="Nolan M."/>
            <person name="Ohm R.A."/>
            <person name="Patyshakuliyeva A."/>
            <person name="Rokas A."/>
            <person name="Ruiz-Duenas F.J."/>
            <person name="Sabat G."/>
            <person name="Salamov A."/>
            <person name="Samejima M."/>
            <person name="Schmutz J."/>
            <person name="Slot J.C."/>
            <person name="St John F."/>
            <person name="Stenlid J."/>
            <person name="Sun H."/>
            <person name="Sun S."/>
            <person name="Syed K."/>
            <person name="Tsang A."/>
            <person name="Wiebenga A."/>
            <person name="Young D."/>
            <person name="Pisabarro A."/>
            <person name="Eastwood D.C."/>
            <person name="Martin F."/>
            <person name="Cullen D."/>
            <person name="Grigoriev I.V."/>
            <person name="Hibbett D.S."/>
        </authorList>
    </citation>
    <scope>NUCLEOTIDE SEQUENCE [LARGE SCALE GENOMIC DNA]</scope>
    <source>
        <strain evidence="5">RWD-64-598 SS2</strain>
    </source>
</reference>
<evidence type="ECO:0000259" key="3">
    <source>
        <dbReference type="Pfam" id="PF00171"/>
    </source>
</evidence>
<dbReference type="SUPFAM" id="SSF53720">
    <property type="entry name" value="ALDH-like"/>
    <property type="match status" value="1"/>
</dbReference>
<evidence type="ECO:0000313" key="5">
    <source>
        <dbReference type="Proteomes" id="UP000053558"/>
    </source>
</evidence>
<keyword evidence="5" id="KW-1185">Reference proteome</keyword>
<dbReference type="FunFam" id="3.40.309.10:FF:000012">
    <property type="entry name" value="Betaine aldehyde dehydrogenase"/>
    <property type="match status" value="1"/>
</dbReference>
<dbReference type="Proteomes" id="UP000053558">
    <property type="component" value="Unassembled WGS sequence"/>
</dbReference>
<evidence type="ECO:0000256" key="2">
    <source>
        <dbReference type="ARBA" id="ARBA00023002"/>
    </source>
</evidence>
<dbReference type="GO" id="GO:0016620">
    <property type="term" value="F:oxidoreductase activity, acting on the aldehyde or oxo group of donors, NAD or NADP as acceptor"/>
    <property type="evidence" value="ECO:0007669"/>
    <property type="project" value="InterPro"/>
</dbReference>
<gene>
    <name evidence="4" type="ORF">CONPUDRAFT_83137</name>
</gene>
<dbReference type="RefSeq" id="XP_007770220.1">
    <property type="nucleotide sequence ID" value="XM_007772030.1"/>
</dbReference>
<protein>
    <submittedName>
        <fullName evidence="4">Aldehyde dehydrogenase</fullName>
    </submittedName>
</protein>
<dbReference type="Gene3D" id="3.40.309.10">
    <property type="entry name" value="Aldehyde Dehydrogenase, Chain A, domain 2"/>
    <property type="match status" value="1"/>
</dbReference>
<dbReference type="Gene3D" id="3.40.605.10">
    <property type="entry name" value="Aldehyde Dehydrogenase, Chain A, domain 1"/>
    <property type="match status" value="1"/>
</dbReference>
<dbReference type="InterPro" id="IPR016160">
    <property type="entry name" value="Ald_DH_CS_CYS"/>
</dbReference>
<dbReference type="PANTHER" id="PTHR11699">
    <property type="entry name" value="ALDEHYDE DEHYDROGENASE-RELATED"/>
    <property type="match status" value="1"/>
</dbReference>
<name>A0A5M3MMR1_CONPW</name>
<organism evidence="4 5">
    <name type="scientific">Coniophora puteana (strain RWD-64-598)</name>
    <name type="common">Brown rot fungus</name>
    <dbReference type="NCBI Taxonomy" id="741705"/>
    <lineage>
        <taxon>Eukaryota</taxon>
        <taxon>Fungi</taxon>
        <taxon>Dikarya</taxon>
        <taxon>Basidiomycota</taxon>
        <taxon>Agaricomycotina</taxon>
        <taxon>Agaricomycetes</taxon>
        <taxon>Agaricomycetidae</taxon>
        <taxon>Boletales</taxon>
        <taxon>Coniophorineae</taxon>
        <taxon>Coniophoraceae</taxon>
        <taxon>Coniophora</taxon>
    </lineage>
</organism>
<dbReference type="AlphaFoldDB" id="A0A5M3MMR1"/>
<sequence>MPGTSFSYDFSSKVYTGKTSFKTGVFINNEFRDGSEGTTIDIMNPVTGGVLTKISEGTAQDVDTAVQAAKAALATTWGLKCPGAKRSLLMNKLANLMEEHHDELSALEAVDVGKTFNWAKNADVAAAIATIRYYAGWADKILGQVIETTEAKLAYTRHEPIGVVGQILPWNFPLLIMCWKLGPALATGNTAVIKPAEVAPLSCIRMCELIVEAGFPAGVVNMVTGYGHTVGTAITAHNGIEMVSFTGSTFTGGKVMENAANSNIKDVTLELGGKGPCIVLEDADIDKAANWAAFGVFWSQGQVCCAGSRIFVQESIYEKFIARFTQVVRSIKAGDPFGESIWHGPQASQQHFDRIMGYIQSGKDEGATVAVGGNRIGTEGYFIEPTVFTDVNPDMRVVKEEIFGPVAVVLKFKDQADAIRQGNDTEYGLSAAIFSENITKAIETAHQMQAGMTFINCNVSPECQVPFGGIKKSGIGRELGEYALRSYYTVKAVHVNLGLEMNIG</sequence>
<keyword evidence="2" id="KW-0560">Oxidoreductase</keyword>
<dbReference type="GeneID" id="19210533"/>
<dbReference type="InterPro" id="IPR016163">
    <property type="entry name" value="Ald_DH_C"/>
</dbReference>
<dbReference type="PROSITE" id="PS00070">
    <property type="entry name" value="ALDEHYDE_DEHYDR_CYS"/>
    <property type="match status" value="1"/>
</dbReference>
<comment type="similarity">
    <text evidence="1">Belongs to the aldehyde dehydrogenase family.</text>
</comment>
<accession>A0A5M3MMR1</accession>
<dbReference type="InterPro" id="IPR016162">
    <property type="entry name" value="Ald_DH_N"/>
</dbReference>
<dbReference type="FunFam" id="3.40.605.10:FF:000007">
    <property type="entry name" value="NAD/NADP-dependent betaine aldehyde dehydrogenase"/>
    <property type="match status" value="1"/>
</dbReference>
<proteinExistence type="inferred from homology"/>
<dbReference type="InterPro" id="IPR016161">
    <property type="entry name" value="Ald_DH/histidinol_DH"/>
</dbReference>
<comment type="caution">
    <text evidence="4">The sequence shown here is derived from an EMBL/GenBank/DDBJ whole genome shotgun (WGS) entry which is preliminary data.</text>
</comment>
<feature type="domain" description="Aldehyde dehydrogenase" evidence="3">
    <location>
        <begin position="33"/>
        <end position="493"/>
    </location>
</feature>
<dbReference type="OrthoDB" id="310895at2759"/>
<dbReference type="InterPro" id="IPR015590">
    <property type="entry name" value="Aldehyde_DH_dom"/>
</dbReference>
<dbReference type="Pfam" id="PF00171">
    <property type="entry name" value="Aldedh"/>
    <property type="match status" value="1"/>
</dbReference>
<evidence type="ECO:0000313" key="4">
    <source>
        <dbReference type="EMBL" id="EIW79891.1"/>
    </source>
</evidence>
<evidence type="ECO:0000256" key="1">
    <source>
        <dbReference type="ARBA" id="ARBA00009986"/>
    </source>
</evidence>